<dbReference type="InterPro" id="IPR022041">
    <property type="entry name" value="Methyltransf_FA"/>
</dbReference>
<feature type="domain" description="Farnesoic acid O-methyl transferase" evidence="1">
    <location>
        <begin position="9"/>
        <end position="110"/>
    </location>
</feature>
<proteinExistence type="predicted"/>
<accession>A0A8S3SQ65</accession>
<dbReference type="AlphaFoldDB" id="A0A8S3SQ65"/>
<evidence type="ECO:0000259" key="1">
    <source>
        <dbReference type="Pfam" id="PF12248"/>
    </source>
</evidence>
<keyword evidence="3" id="KW-1185">Reference proteome</keyword>
<evidence type="ECO:0000313" key="3">
    <source>
        <dbReference type="Proteomes" id="UP000683360"/>
    </source>
</evidence>
<dbReference type="OrthoDB" id="1577640at2759"/>
<comment type="caution">
    <text evidence="2">The sequence shown here is derived from an EMBL/GenBank/DDBJ whole genome shotgun (WGS) entry which is preliminary data.</text>
</comment>
<gene>
    <name evidence="2" type="ORF">MEDL_33680</name>
</gene>
<name>A0A8S3SQ65_MYTED</name>
<organism evidence="2 3">
    <name type="scientific">Mytilus edulis</name>
    <name type="common">Blue mussel</name>
    <dbReference type="NCBI Taxonomy" id="6550"/>
    <lineage>
        <taxon>Eukaryota</taxon>
        <taxon>Metazoa</taxon>
        <taxon>Spiralia</taxon>
        <taxon>Lophotrochozoa</taxon>
        <taxon>Mollusca</taxon>
        <taxon>Bivalvia</taxon>
        <taxon>Autobranchia</taxon>
        <taxon>Pteriomorphia</taxon>
        <taxon>Mytilida</taxon>
        <taxon>Mytiloidea</taxon>
        <taxon>Mytilidae</taxon>
        <taxon>Mytilinae</taxon>
        <taxon>Mytilus</taxon>
    </lineage>
</organism>
<dbReference type="Pfam" id="PF12248">
    <property type="entry name" value="Methyltransf_FA"/>
    <property type="match status" value="1"/>
</dbReference>
<dbReference type="Proteomes" id="UP000683360">
    <property type="component" value="Unassembled WGS sequence"/>
</dbReference>
<reference evidence="2" key="1">
    <citation type="submission" date="2021-03" db="EMBL/GenBank/DDBJ databases">
        <authorList>
            <person name="Bekaert M."/>
        </authorList>
    </citation>
    <scope>NUCLEOTIDE SEQUENCE</scope>
</reference>
<sequence length="207" mass="23270">MSNSDDGDSSKPMYSFIMGGGKNIRSGFQRRNDDSLTLASQETVHYDTPDVCSCDEYRPFWISAINGDLMIGKGLIVGINVIAEWTDPNPFIVRSIGLFTSQQILGEWKVQIEVVNNLYDGSFSRCTTDYKAVLDILFSKEKTSLLQCAALCDKLLACIGLNYHNQSCELVALSPGVVTQIPKKQEDGWKFYSKCYRYKGACLWCYF</sequence>
<evidence type="ECO:0000313" key="2">
    <source>
        <dbReference type="EMBL" id="CAG2220175.1"/>
    </source>
</evidence>
<dbReference type="EMBL" id="CAJPWZ010001651">
    <property type="protein sequence ID" value="CAG2220175.1"/>
    <property type="molecule type" value="Genomic_DNA"/>
</dbReference>
<protein>
    <recommendedName>
        <fullName evidence="1">Farnesoic acid O-methyl transferase domain-containing protein</fullName>
    </recommendedName>
</protein>